<protein>
    <submittedName>
        <fullName evidence="1">Uncharacterized protein</fullName>
    </submittedName>
</protein>
<evidence type="ECO:0000313" key="1">
    <source>
        <dbReference type="EMBL" id="MED6211821.1"/>
    </source>
</evidence>
<reference evidence="1 2" key="1">
    <citation type="journal article" date="2023" name="Plants (Basel)">
        <title>Bridging the Gap: Combining Genomics and Transcriptomics Approaches to Understand Stylosanthes scabra, an Orphan Legume from the Brazilian Caatinga.</title>
        <authorList>
            <person name="Ferreira-Neto J.R.C."/>
            <person name="da Silva M.D."/>
            <person name="Binneck E."/>
            <person name="de Melo N.F."/>
            <person name="da Silva R.H."/>
            <person name="de Melo A.L.T.M."/>
            <person name="Pandolfi V."/>
            <person name="Bustamante F.O."/>
            <person name="Brasileiro-Vidal A.C."/>
            <person name="Benko-Iseppon A.M."/>
        </authorList>
    </citation>
    <scope>NUCLEOTIDE SEQUENCE [LARGE SCALE GENOMIC DNA]</scope>
    <source>
        <tissue evidence="1">Leaves</tissue>
    </source>
</reference>
<sequence>MEMYPLQPGHCTPTSTLYVWSMCVTPTIASFDGLSDRAHPFVGSTKKTNFVSDFLFNGNGKMKKGSLRSKERSFEAFLPSVPCLGVLQPDPATPRQPLIKSRRGQQLCLAMPRRGNPRLCMERRSSTPEASRAHA</sequence>
<name>A0ABU6YPK1_9FABA</name>
<keyword evidence="2" id="KW-1185">Reference proteome</keyword>
<gene>
    <name evidence="1" type="ORF">PIB30_077234</name>
</gene>
<accession>A0ABU6YPK1</accession>
<proteinExistence type="predicted"/>
<dbReference type="EMBL" id="JASCZI010242689">
    <property type="protein sequence ID" value="MED6211821.1"/>
    <property type="molecule type" value="Genomic_DNA"/>
</dbReference>
<organism evidence="1 2">
    <name type="scientific">Stylosanthes scabra</name>
    <dbReference type="NCBI Taxonomy" id="79078"/>
    <lineage>
        <taxon>Eukaryota</taxon>
        <taxon>Viridiplantae</taxon>
        <taxon>Streptophyta</taxon>
        <taxon>Embryophyta</taxon>
        <taxon>Tracheophyta</taxon>
        <taxon>Spermatophyta</taxon>
        <taxon>Magnoliopsida</taxon>
        <taxon>eudicotyledons</taxon>
        <taxon>Gunneridae</taxon>
        <taxon>Pentapetalae</taxon>
        <taxon>rosids</taxon>
        <taxon>fabids</taxon>
        <taxon>Fabales</taxon>
        <taxon>Fabaceae</taxon>
        <taxon>Papilionoideae</taxon>
        <taxon>50 kb inversion clade</taxon>
        <taxon>dalbergioids sensu lato</taxon>
        <taxon>Dalbergieae</taxon>
        <taxon>Pterocarpus clade</taxon>
        <taxon>Stylosanthes</taxon>
    </lineage>
</organism>
<comment type="caution">
    <text evidence="1">The sequence shown here is derived from an EMBL/GenBank/DDBJ whole genome shotgun (WGS) entry which is preliminary data.</text>
</comment>
<evidence type="ECO:0000313" key="2">
    <source>
        <dbReference type="Proteomes" id="UP001341840"/>
    </source>
</evidence>
<dbReference type="Proteomes" id="UP001341840">
    <property type="component" value="Unassembled WGS sequence"/>
</dbReference>